<gene>
    <name evidence="13" type="primary">106075955</name>
</gene>
<dbReference type="Pfam" id="PF00001">
    <property type="entry name" value="7tm_1"/>
    <property type="match status" value="1"/>
</dbReference>
<evidence type="ECO:0000256" key="2">
    <source>
        <dbReference type="ARBA" id="ARBA00022475"/>
    </source>
</evidence>
<evidence type="ECO:0000256" key="8">
    <source>
        <dbReference type="ARBA" id="ARBA00023224"/>
    </source>
</evidence>
<feature type="transmembrane region" description="Helical" evidence="11">
    <location>
        <begin position="212"/>
        <end position="241"/>
    </location>
</feature>
<dbReference type="VEuPathDB" id="VectorBase:BGLAX_033131"/>
<evidence type="ECO:0000256" key="9">
    <source>
        <dbReference type="RuleBase" id="RU000688"/>
    </source>
</evidence>
<dbReference type="GO" id="GO:0005886">
    <property type="term" value="C:plasma membrane"/>
    <property type="evidence" value="ECO:0007669"/>
    <property type="project" value="UniProtKB-SubCell"/>
</dbReference>
<dbReference type="KEGG" id="bgt:106075955"/>
<evidence type="ECO:0000256" key="7">
    <source>
        <dbReference type="ARBA" id="ARBA00023170"/>
    </source>
</evidence>
<evidence type="ECO:0000256" key="10">
    <source>
        <dbReference type="SAM" id="MobiDB-lite"/>
    </source>
</evidence>
<accession>A0A2C9LBM7</accession>
<keyword evidence="4 11" id="KW-1133">Transmembrane helix</keyword>
<keyword evidence="7 9" id="KW-0675">Receptor</keyword>
<evidence type="ECO:0000313" key="13">
    <source>
        <dbReference type="EnsemblMetazoa" id="BGLB029284-PB"/>
    </source>
</evidence>
<feature type="domain" description="G-protein coupled receptors family 1 profile" evidence="12">
    <location>
        <begin position="64"/>
        <end position="325"/>
    </location>
</feature>
<keyword evidence="3 9" id="KW-0812">Transmembrane</keyword>
<evidence type="ECO:0000256" key="5">
    <source>
        <dbReference type="ARBA" id="ARBA00023040"/>
    </source>
</evidence>
<dbReference type="InterPro" id="IPR017452">
    <property type="entry name" value="GPCR_Rhodpsn_7TM"/>
</dbReference>
<feature type="transmembrane region" description="Helical" evidence="11">
    <location>
        <begin position="271"/>
        <end position="292"/>
    </location>
</feature>
<organism evidence="13 14">
    <name type="scientific">Biomphalaria glabrata</name>
    <name type="common">Bloodfluke planorb</name>
    <name type="synonym">Freshwater snail</name>
    <dbReference type="NCBI Taxonomy" id="6526"/>
    <lineage>
        <taxon>Eukaryota</taxon>
        <taxon>Metazoa</taxon>
        <taxon>Spiralia</taxon>
        <taxon>Lophotrochozoa</taxon>
        <taxon>Mollusca</taxon>
        <taxon>Gastropoda</taxon>
        <taxon>Heterobranchia</taxon>
        <taxon>Euthyneura</taxon>
        <taxon>Panpulmonata</taxon>
        <taxon>Hygrophila</taxon>
        <taxon>Lymnaeoidea</taxon>
        <taxon>Planorbidae</taxon>
        <taxon>Biomphalaria</taxon>
    </lineage>
</organism>
<evidence type="ECO:0000256" key="6">
    <source>
        <dbReference type="ARBA" id="ARBA00023136"/>
    </source>
</evidence>
<feature type="region of interest" description="Disordered" evidence="10">
    <location>
        <begin position="584"/>
        <end position="651"/>
    </location>
</feature>
<evidence type="ECO:0000313" key="14">
    <source>
        <dbReference type="Proteomes" id="UP000076420"/>
    </source>
</evidence>
<dbReference type="EnsemblMetazoa" id="BGLB029284-RB">
    <property type="protein sequence ID" value="BGLB029284-PB"/>
    <property type="gene ID" value="BGLB029284"/>
</dbReference>
<dbReference type="SUPFAM" id="SSF81321">
    <property type="entry name" value="Family A G protein-coupled receptor-like"/>
    <property type="match status" value="1"/>
</dbReference>
<dbReference type="PANTHER" id="PTHR24249">
    <property type="entry name" value="HISTAMINE RECEPTOR-RELATED G-PROTEIN COUPLED RECEPTOR"/>
    <property type="match status" value="1"/>
</dbReference>
<keyword evidence="5 9" id="KW-0297">G-protein coupled receptor</keyword>
<name>A0A2C9LBM7_BIOGL</name>
<feature type="transmembrane region" description="Helical" evidence="11">
    <location>
        <begin position="49"/>
        <end position="72"/>
    </location>
</feature>
<dbReference type="GO" id="GO:0004930">
    <property type="term" value="F:G protein-coupled receptor activity"/>
    <property type="evidence" value="ECO:0007669"/>
    <property type="project" value="UniProtKB-KW"/>
</dbReference>
<feature type="transmembrane region" description="Helical" evidence="11">
    <location>
        <begin position="171"/>
        <end position="192"/>
    </location>
</feature>
<protein>
    <recommendedName>
        <fullName evidence="12">G-protein coupled receptors family 1 profile domain-containing protein</fullName>
    </recommendedName>
</protein>
<dbReference type="PROSITE" id="PS50262">
    <property type="entry name" value="G_PROTEIN_RECEP_F1_2"/>
    <property type="match status" value="1"/>
</dbReference>
<dbReference type="InterPro" id="IPR000276">
    <property type="entry name" value="GPCR_Rhodpsn"/>
</dbReference>
<dbReference type="Proteomes" id="UP000076420">
    <property type="component" value="Unassembled WGS sequence"/>
</dbReference>
<keyword evidence="6 11" id="KW-0472">Membrane</keyword>
<dbReference type="CDD" id="cd00637">
    <property type="entry name" value="7tm_classA_rhodopsin-like"/>
    <property type="match status" value="1"/>
</dbReference>
<dbReference type="InterPro" id="IPR050569">
    <property type="entry name" value="TAAR"/>
</dbReference>
<dbReference type="SMART" id="SM01381">
    <property type="entry name" value="7TM_GPCR_Srsx"/>
    <property type="match status" value="1"/>
</dbReference>
<dbReference type="OrthoDB" id="6122294at2759"/>
<feature type="transmembrane region" description="Helical" evidence="11">
    <location>
        <begin position="84"/>
        <end position="105"/>
    </location>
</feature>
<dbReference type="RefSeq" id="XP_013092279.2">
    <property type="nucleotide sequence ID" value="XM_013236825.2"/>
</dbReference>
<feature type="transmembrane region" description="Helical" evidence="11">
    <location>
        <begin position="125"/>
        <end position="150"/>
    </location>
</feature>
<dbReference type="PROSITE" id="PS00237">
    <property type="entry name" value="G_PROTEIN_RECEP_F1_1"/>
    <property type="match status" value="1"/>
</dbReference>
<comment type="subcellular location">
    <subcellularLocation>
        <location evidence="1">Cell membrane</location>
        <topology evidence="1">Multi-pass membrane protein</topology>
    </subcellularLocation>
</comment>
<evidence type="ECO:0000259" key="12">
    <source>
        <dbReference type="PROSITE" id="PS50262"/>
    </source>
</evidence>
<sequence>MGFCFFLICLHLVMRGIVDFVFIENGYLDVGNQSFAYLDDPQVQDARNVFVSFCIGYIPVILLCSILVFWGVVLYPGFHSTNDYLLMSMSVADFLMGVFCLPMSILSNLRSTQGMILSNKYACLAWFSSIILAGAGSLHTLLLIALDRYIAIMFPLRYHDIVTFKRATRTILLTWLYVVIMAFIPMLGWHTYMPEVSVLTARCNFYTALPFIYVVWSSIATVSVTVGVSAILYVQIIGVALRQVHQFRKQMMMLSPYQICKFESRVRSVKVTSFLMLVHMLLWLPYLLFAPLKYYDVVSPKNMEIIQLAVQTVNFANSLVNLPVYSMGRQEYQAVFKLMLTTSPLRWKSALRNLYRTVNSGMYSKETALTSERHTVHFETDPHSRSTLSDNVDYQTELDLFRFSFDRSTSVDSSWKRSSQITESDYISKKFAESEELRKQSLYSAASKGVQPEGSSVMLGDLTNDYLLIKLFMDRELALNQSVEDTDEDNDYIKFYQHITNVGSSVDESIPFYELLKQSMATVELDNANTGVNAAQGNRTTYLKKIADRSEMNRKSLFSDMFEKQKKEIELQNSGKSQRLFLNNMKGKDRPPFVDRQGTNQGVDHTKAAYNNVETTGLPNGTEKSSSSKESAGSSIESPKDPLKNFIPSVK</sequence>
<dbReference type="VEuPathDB" id="VectorBase:BGLB029284"/>
<keyword evidence="8 9" id="KW-0807">Transducer</keyword>
<proteinExistence type="inferred from homology"/>
<comment type="similarity">
    <text evidence="9">Belongs to the G-protein coupled receptor 1 family.</text>
</comment>
<feature type="compositionally biased region" description="Low complexity" evidence="10">
    <location>
        <begin position="623"/>
        <end position="637"/>
    </location>
</feature>
<dbReference type="PANTHER" id="PTHR24249:SF372">
    <property type="entry name" value="G-PROTEIN COUPLED RECEPTORS FAMILY 1 PROFILE DOMAIN-CONTAINING PROTEIN"/>
    <property type="match status" value="1"/>
</dbReference>
<evidence type="ECO:0000256" key="1">
    <source>
        <dbReference type="ARBA" id="ARBA00004651"/>
    </source>
</evidence>
<keyword evidence="2" id="KW-1003">Cell membrane</keyword>
<dbReference type="PRINTS" id="PR00237">
    <property type="entry name" value="GPCRRHODOPSN"/>
</dbReference>
<evidence type="ECO:0000256" key="3">
    <source>
        <dbReference type="ARBA" id="ARBA00022692"/>
    </source>
</evidence>
<evidence type="ECO:0000256" key="11">
    <source>
        <dbReference type="SAM" id="Phobius"/>
    </source>
</evidence>
<dbReference type="Gene3D" id="1.20.1070.10">
    <property type="entry name" value="Rhodopsin 7-helix transmembrane proteins"/>
    <property type="match status" value="1"/>
</dbReference>
<reference evidence="13" key="1">
    <citation type="submission" date="2020-05" db="UniProtKB">
        <authorList>
            <consortium name="EnsemblMetazoa"/>
        </authorList>
    </citation>
    <scope>IDENTIFICATION</scope>
    <source>
        <strain evidence="13">BB02</strain>
    </source>
</reference>
<evidence type="ECO:0000256" key="4">
    <source>
        <dbReference type="ARBA" id="ARBA00022989"/>
    </source>
</evidence>
<dbReference type="STRING" id="6526.A0A2C9LBM7"/>
<dbReference type="AlphaFoldDB" id="A0A2C9LBM7"/>